<keyword evidence="3" id="KW-0969">Cilium</keyword>
<dbReference type="RefSeq" id="WP_281487643.1">
    <property type="nucleotide sequence ID" value="NZ_JASATX010000001.1"/>
</dbReference>
<evidence type="ECO:0000313" key="4">
    <source>
        <dbReference type="Proteomes" id="UP001321506"/>
    </source>
</evidence>
<dbReference type="InterPro" id="IPR007809">
    <property type="entry name" value="FlgN-like"/>
</dbReference>
<feature type="region of interest" description="Disordered" evidence="2">
    <location>
        <begin position="135"/>
        <end position="161"/>
    </location>
</feature>
<dbReference type="Proteomes" id="UP001321506">
    <property type="component" value="Unassembled WGS sequence"/>
</dbReference>
<proteinExistence type="predicted"/>
<dbReference type="AlphaFoldDB" id="A0AAW6T256"/>
<keyword evidence="4" id="KW-1185">Reference proteome</keyword>
<dbReference type="GO" id="GO:0044780">
    <property type="term" value="P:bacterial-type flagellum assembly"/>
    <property type="evidence" value="ECO:0007669"/>
    <property type="project" value="InterPro"/>
</dbReference>
<dbReference type="Gene3D" id="1.20.58.300">
    <property type="entry name" value="FlgN-like"/>
    <property type="match status" value="1"/>
</dbReference>
<evidence type="ECO:0000256" key="2">
    <source>
        <dbReference type="SAM" id="MobiDB-lite"/>
    </source>
</evidence>
<evidence type="ECO:0000256" key="1">
    <source>
        <dbReference type="ARBA" id="ARBA00022795"/>
    </source>
</evidence>
<reference evidence="3 4" key="1">
    <citation type="submission" date="2023-04" db="EMBL/GenBank/DDBJ databases">
        <title>Klugiella caeni sp. nov. isolated from the sludge of biochemical tank.</title>
        <authorList>
            <person name="Geng K."/>
        </authorList>
    </citation>
    <scope>NUCLEOTIDE SEQUENCE [LARGE SCALE GENOMIC DNA]</scope>
    <source>
        <strain evidence="3 4">YN-L-19</strain>
    </source>
</reference>
<organism evidence="3 4">
    <name type="scientific">Ruicaihuangia caeni</name>
    <dbReference type="NCBI Taxonomy" id="3042517"/>
    <lineage>
        <taxon>Bacteria</taxon>
        <taxon>Bacillati</taxon>
        <taxon>Actinomycetota</taxon>
        <taxon>Actinomycetes</taxon>
        <taxon>Micrococcales</taxon>
        <taxon>Microbacteriaceae</taxon>
        <taxon>Ruicaihuangia</taxon>
    </lineage>
</organism>
<dbReference type="EMBL" id="JASATX010000001">
    <property type="protein sequence ID" value="MDI2097867.1"/>
    <property type="molecule type" value="Genomic_DNA"/>
</dbReference>
<keyword evidence="1" id="KW-1005">Bacterial flagellum biogenesis</keyword>
<protein>
    <submittedName>
        <fullName evidence="3">Flagellar export chaperone FlgN</fullName>
    </submittedName>
</protein>
<sequence>MGSNELSAVLWRERELLETVLFKLETQRLLLTAGESRWLPLATRELEHVLEKLRGAGLGRAVEASAVAEAWGAPEQATLRELIQHAPTPAWREILTSHFDALSQLTSEVAALRDGNTRLLETASRAARETLDGIGRDAGTYSADGKPQRDEGSSRLLDTSL</sequence>
<dbReference type="InterPro" id="IPR036679">
    <property type="entry name" value="FlgN-like_sf"/>
</dbReference>
<gene>
    <name evidence="3" type="primary">flgN</name>
    <name evidence="3" type="ORF">QF206_02650</name>
</gene>
<keyword evidence="3" id="KW-0966">Cell projection</keyword>
<accession>A0AAW6T256</accession>
<comment type="caution">
    <text evidence="3">The sequence shown here is derived from an EMBL/GenBank/DDBJ whole genome shotgun (WGS) entry which is preliminary data.</text>
</comment>
<evidence type="ECO:0000313" key="3">
    <source>
        <dbReference type="EMBL" id="MDI2097867.1"/>
    </source>
</evidence>
<keyword evidence="3" id="KW-0282">Flagellum</keyword>
<dbReference type="Pfam" id="PF05130">
    <property type="entry name" value="FlgN"/>
    <property type="match status" value="1"/>
</dbReference>
<dbReference type="SUPFAM" id="SSF140566">
    <property type="entry name" value="FlgN-like"/>
    <property type="match status" value="1"/>
</dbReference>
<name>A0AAW6T256_9MICO</name>